<dbReference type="OrthoDB" id="9797755at2"/>
<dbReference type="PANTHER" id="PTHR36513:SF1">
    <property type="entry name" value="TRANSMEMBRANE PROTEIN"/>
    <property type="match status" value="1"/>
</dbReference>
<reference evidence="3" key="1">
    <citation type="submission" date="2017-01" db="EMBL/GenBank/DDBJ databases">
        <authorList>
            <person name="Varghese N."/>
            <person name="Submissions S."/>
        </authorList>
    </citation>
    <scope>NUCLEOTIDE SEQUENCE [LARGE SCALE GENOMIC DNA]</scope>
    <source>
        <strain evidence="3">DSM 18714</strain>
    </source>
</reference>
<dbReference type="Proteomes" id="UP000186098">
    <property type="component" value="Unassembled WGS sequence"/>
</dbReference>
<dbReference type="InterPro" id="IPR014586">
    <property type="entry name" value="UCP033909"/>
</dbReference>
<dbReference type="InterPro" id="IPR010297">
    <property type="entry name" value="DUF900_hydrolase"/>
</dbReference>
<gene>
    <name evidence="2" type="ORF">SAMN05421795_101721</name>
</gene>
<dbReference type="AlphaFoldDB" id="A0A1N7K904"/>
<dbReference type="Gene3D" id="3.40.50.1820">
    <property type="entry name" value="alpha/beta hydrolase"/>
    <property type="match status" value="1"/>
</dbReference>
<dbReference type="Pfam" id="PF05990">
    <property type="entry name" value="DUF900"/>
    <property type="match status" value="1"/>
</dbReference>
<name>A0A1N7K904_9RHOB</name>
<dbReference type="RefSeq" id="WP_076363504.1">
    <property type="nucleotide sequence ID" value="NZ_FTOM01000001.1"/>
</dbReference>
<accession>A0A1N7K904</accession>
<feature type="chain" id="PRO_5012704093" evidence="1">
    <location>
        <begin position="22"/>
        <end position="382"/>
    </location>
</feature>
<dbReference type="PROSITE" id="PS51257">
    <property type="entry name" value="PROKAR_LIPOPROTEIN"/>
    <property type="match status" value="1"/>
</dbReference>
<dbReference type="InterPro" id="IPR029058">
    <property type="entry name" value="AB_hydrolase_fold"/>
</dbReference>
<keyword evidence="1" id="KW-0732">Signal</keyword>
<keyword evidence="3" id="KW-1185">Reference proteome</keyword>
<evidence type="ECO:0000313" key="2">
    <source>
        <dbReference type="EMBL" id="SIS58071.1"/>
    </source>
</evidence>
<dbReference type="EMBL" id="FTOM01000001">
    <property type="protein sequence ID" value="SIS58071.1"/>
    <property type="molecule type" value="Genomic_DNA"/>
</dbReference>
<feature type="signal peptide" evidence="1">
    <location>
        <begin position="1"/>
        <end position="21"/>
    </location>
</feature>
<dbReference type="PANTHER" id="PTHR36513">
    <property type="entry name" value="ABC TRANSMEMBRANE TYPE-1 DOMAIN-CONTAINING PROTEIN"/>
    <property type="match status" value="1"/>
</dbReference>
<dbReference type="PIRSF" id="PIRSF033909">
    <property type="entry name" value="UCP033909"/>
    <property type="match status" value="1"/>
</dbReference>
<evidence type="ECO:0000313" key="3">
    <source>
        <dbReference type="Proteomes" id="UP000186098"/>
    </source>
</evidence>
<evidence type="ECO:0000256" key="1">
    <source>
        <dbReference type="SAM" id="SignalP"/>
    </source>
</evidence>
<dbReference type="SUPFAM" id="SSF53474">
    <property type="entry name" value="alpha/beta-Hydrolases"/>
    <property type="match status" value="1"/>
</dbReference>
<sequence length="382" mass="41008">MRRSILVVLIVVLAAACSPRAEFRMVPEAARDAGQDGGQNGAPESAEVPVFVGTTRAPDPETGEPFSWKRAPRLRYARFDVEVPRDRAPGEIPVPARGRPADPERHFVLGDAQVYPAAPAFRASLSKALAARGGEAVIYVHGFNNTMAEGVYRMAQLAHDLQLPGVFVHYAWPSRAHVMGYAYDRDSMMVSRDGFEGLLRELRAAGARRVVILAHSMGSALTMEVLRQISLQGDDALLRRISGVVLISPDLDVDLFRSQSLRAGWLPRPFVIFTSQRDRALQLASRLSGEGERLGNLSDVERVADLPVTVVEVGAYSSGDGHFTPGNSPALLALLKHGGELNAALATEASGRTGLVPGVVLTVRDATRIVLSPVGGMVGLTP</sequence>
<protein>
    <submittedName>
        <fullName evidence="2">Esterase/lipase superfamily enzyme</fullName>
    </submittedName>
</protein>
<proteinExistence type="predicted"/>
<organism evidence="2 3">
    <name type="scientific">Phaeovulum vinaykumarii</name>
    <dbReference type="NCBI Taxonomy" id="407234"/>
    <lineage>
        <taxon>Bacteria</taxon>
        <taxon>Pseudomonadati</taxon>
        <taxon>Pseudomonadota</taxon>
        <taxon>Alphaproteobacteria</taxon>
        <taxon>Rhodobacterales</taxon>
        <taxon>Paracoccaceae</taxon>
        <taxon>Phaeovulum</taxon>
    </lineage>
</organism>
<dbReference type="STRING" id="407234.SAMN05421795_101721"/>